<evidence type="ECO:0000313" key="9">
    <source>
        <dbReference type="Proteomes" id="UP000005710"/>
    </source>
</evidence>
<dbReference type="Pfam" id="PF00248">
    <property type="entry name" value="Aldo_ket_red"/>
    <property type="match status" value="1"/>
</dbReference>
<feature type="domain" description="NADP-dependent oxidoreductase" evidence="7">
    <location>
        <begin position="27"/>
        <end position="273"/>
    </location>
</feature>
<keyword evidence="2" id="KW-0521">NADP</keyword>
<evidence type="ECO:0000256" key="4">
    <source>
        <dbReference type="PIRSR" id="PIRSR000097-1"/>
    </source>
</evidence>
<organism evidence="8 9">
    <name type="scientific">Thermaerobacter subterraneus DSM 13965</name>
    <dbReference type="NCBI Taxonomy" id="867903"/>
    <lineage>
        <taxon>Bacteria</taxon>
        <taxon>Bacillati</taxon>
        <taxon>Bacillota</taxon>
        <taxon>Clostridia</taxon>
        <taxon>Eubacteriales</taxon>
        <taxon>Clostridiales Family XVII. Incertae Sedis</taxon>
        <taxon>Thermaerobacter</taxon>
    </lineage>
</organism>
<feature type="site" description="Lowers pKa of active site Tyr" evidence="6">
    <location>
        <position position="77"/>
    </location>
</feature>
<dbReference type="CDD" id="cd19127">
    <property type="entry name" value="AKR_AKR5B1"/>
    <property type="match status" value="1"/>
</dbReference>
<name>K6PMH1_9FIRM</name>
<evidence type="ECO:0000256" key="3">
    <source>
        <dbReference type="ARBA" id="ARBA00023002"/>
    </source>
</evidence>
<dbReference type="Gene3D" id="3.20.20.100">
    <property type="entry name" value="NADP-dependent oxidoreductase domain"/>
    <property type="match status" value="1"/>
</dbReference>
<dbReference type="InterPro" id="IPR020471">
    <property type="entry name" value="AKR"/>
</dbReference>
<evidence type="ECO:0000313" key="8">
    <source>
        <dbReference type="EMBL" id="EKP94067.1"/>
    </source>
</evidence>
<comment type="caution">
    <text evidence="8">The sequence shown here is derived from an EMBL/GenBank/DDBJ whole genome shotgun (WGS) entry which is preliminary data.</text>
</comment>
<dbReference type="EMBL" id="AENY02000003">
    <property type="protein sequence ID" value="EKP94067.1"/>
    <property type="molecule type" value="Genomic_DNA"/>
</dbReference>
<evidence type="ECO:0000259" key="7">
    <source>
        <dbReference type="Pfam" id="PF00248"/>
    </source>
</evidence>
<gene>
    <name evidence="8" type="ORF">ThesuDRAFT_01792</name>
</gene>
<dbReference type="PANTHER" id="PTHR43827">
    <property type="entry name" value="2,5-DIKETO-D-GLUCONIC ACID REDUCTASE"/>
    <property type="match status" value="1"/>
</dbReference>
<dbReference type="InterPro" id="IPR023210">
    <property type="entry name" value="NADP_OxRdtase_dom"/>
</dbReference>
<protein>
    <submittedName>
        <fullName evidence="8">Aldo/keto reductase, diketogulonate reductase</fullName>
    </submittedName>
</protein>
<feature type="active site" description="Proton donor" evidence="4">
    <location>
        <position position="52"/>
    </location>
</feature>
<reference evidence="8" key="2">
    <citation type="submission" date="2012-10" db="EMBL/GenBank/DDBJ databases">
        <title>Improved high-quality draft of Thermaerobacter subterraneus C21, DSM 13965.</title>
        <authorList>
            <consortium name="DOE Joint Genome Institute"/>
            <person name="Eisen J."/>
            <person name="Huntemann M."/>
            <person name="Wei C.-L."/>
            <person name="Han J."/>
            <person name="Detter J.C."/>
            <person name="Han C."/>
            <person name="Tapia R."/>
            <person name="Chen A."/>
            <person name="Kyrpides N."/>
            <person name="Mavromatis K."/>
            <person name="Markowitz V."/>
            <person name="Szeto E."/>
            <person name="Ivanova N."/>
            <person name="Mikhailova N."/>
            <person name="Ovchinnikova G."/>
            <person name="Pagani I."/>
            <person name="Pati A."/>
            <person name="Goodwin L."/>
            <person name="Nordberg H.P."/>
            <person name="Cantor M.N."/>
            <person name="Hua S.X."/>
            <person name="Woyke T."/>
            <person name="Eisen J."/>
            <person name="Klenk H.-P."/>
        </authorList>
    </citation>
    <scope>NUCLEOTIDE SEQUENCE [LARGE SCALE GENOMIC DNA]</scope>
    <source>
        <strain evidence="8">DSM 13965</strain>
    </source>
</reference>
<keyword evidence="9" id="KW-1185">Reference proteome</keyword>
<reference evidence="8" key="1">
    <citation type="submission" date="2010-10" db="EMBL/GenBank/DDBJ databases">
        <authorList>
            <consortium name="US DOE Joint Genome Institute (JGI-PGF)"/>
            <person name="Lucas S."/>
            <person name="Copeland A."/>
            <person name="Lapidus A."/>
            <person name="Bruce D."/>
            <person name="Goodwin L."/>
            <person name="Pitluck S."/>
            <person name="Kyrpides N."/>
            <person name="Mavromatis K."/>
            <person name="Detter J.C."/>
            <person name="Han C."/>
            <person name="Land M."/>
            <person name="Hauser L."/>
            <person name="Markowitz V."/>
            <person name="Cheng J.-F."/>
            <person name="Hugenholtz P."/>
            <person name="Woyke T."/>
            <person name="Wu D."/>
            <person name="Pukall R."/>
            <person name="Wahrenburg C."/>
            <person name="Brambilla E."/>
            <person name="Klenk H.-P."/>
            <person name="Eisen J.A."/>
        </authorList>
    </citation>
    <scope>NUCLEOTIDE SEQUENCE [LARGE SCALE GENOMIC DNA]</scope>
    <source>
        <strain evidence="8">DSM 13965</strain>
    </source>
</reference>
<evidence type="ECO:0000256" key="5">
    <source>
        <dbReference type="PIRSR" id="PIRSR000097-2"/>
    </source>
</evidence>
<dbReference type="PIRSF" id="PIRSF000097">
    <property type="entry name" value="AKR"/>
    <property type="match status" value="1"/>
</dbReference>
<dbReference type="STRING" id="867903.ThesuDRAFT_01792"/>
<sequence length="297" mass="32600">MTTATPVITLNNGVTMPLLGLGVYLTPPDQAAAAVAAAVACGYRLIDTAAAYNNERQVGEGIRRSGIDRSAIFLTTKLWIADYGYDSALRAFEASLRRLGVDHVDLYLLHWPVPMRFDDTVAAYRAAIRLLEEGRVRAIGVSNFGPRHLEELIARTGVVPAVNQVELHPFFTQVELRRFHDRLGIVTQAWSPIGGVLRRRGEGGGGDVLDHPVVAGLARKYGKTPAQVVLRWHLEHGIAAIPKSVRPERIRENIDIFDFRLAPEEVAAIDALDRGVRAGRDPETADAADFSIRVEDD</sequence>
<dbReference type="Proteomes" id="UP000005710">
    <property type="component" value="Unassembled WGS sequence"/>
</dbReference>
<proteinExistence type="inferred from homology"/>
<dbReference type="eggNOG" id="COG0656">
    <property type="taxonomic scope" value="Bacteria"/>
</dbReference>
<evidence type="ECO:0000256" key="2">
    <source>
        <dbReference type="ARBA" id="ARBA00022857"/>
    </source>
</evidence>
<dbReference type="RefSeq" id="WP_006904069.1">
    <property type="nucleotide sequence ID" value="NZ_JH976535.1"/>
</dbReference>
<dbReference type="GO" id="GO:0016616">
    <property type="term" value="F:oxidoreductase activity, acting on the CH-OH group of donors, NAD or NADP as acceptor"/>
    <property type="evidence" value="ECO:0007669"/>
    <property type="project" value="UniProtKB-ARBA"/>
</dbReference>
<dbReference type="AlphaFoldDB" id="K6PMH1"/>
<dbReference type="PRINTS" id="PR00069">
    <property type="entry name" value="ALDKETRDTASE"/>
</dbReference>
<dbReference type="PANTHER" id="PTHR43827:SF3">
    <property type="entry name" value="NADP-DEPENDENT OXIDOREDUCTASE DOMAIN-CONTAINING PROTEIN"/>
    <property type="match status" value="1"/>
</dbReference>
<keyword evidence="3" id="KW-0560">Oxidoreductase</keyword>
<dbReference type="SUPFAM" id="SSF51430">
    <property type="entry name" value="NAD(P)-linked oxidoreductase"/>
    <property type="match status" value="1"/>
</dbReference>
<evidence type="ECO:0000256" key="1">
    <source>
        <dbReference type="ARBA" id="ARBA00007905"/>
    </source>
</evidence>
<feature type="binding site" evidence="5">
    <location>
        <position position="110"/>
    </location>
    <ligand>
        <name>substrate</name>
    </ligand>
</feature>
<accession>K6PMH1</accession>
<dbReference type="PROSITE" id="PS00798">
    <property type="entry name" value="ALDOKETO_REDUCTASE_1"/>
    <property type="match status" value="1"/>
</dbReference>
<evidence type="ECO:0000256" key="6">
    <source>
        <dbReference type="PIRSR" id="PIRSR000097-3"/>
    </source>
</evidence>
<dbReference type="InterPro" id="IPR036812">
    <property type="entry name" value="NAD(P)_OxRdtase_dom_sf"/>
</dbReference>
<dbReference type="FunFam" id="3.20.20.100:FF:000015">
    <property type="entry name" value="Oxidoreductase, aldo/keto reductase family"/>
    <property type="match status" value="1"/>
</dbReference>
<comment type="similarity">
    <text evidence="1">Belongs to the aldo/keto reductase family.</text>
</comment>
<dbReference type="InterPro" id="IPR018170">
    <property type="entry name" value="Aldo/ket_reductase_CS"/>
</dbReference>
<dbReference type="HOGENOM" id="CLU_023205_0_1_9"/>